<dbReference type="CDD" id="cd06225">
    <property type="entry name" value="HAMP"/>
    <property type="match status" value="1"/>
</dbReference>
<dbReference type="PROSITE" id="PS50111">
    <property type="entry name" value="CHEMOTAXIS_TRANSDUC_2"/>
    <property type="match status" value="1"/>
</dbReference>
<evidence type="ECO:0000313" key="11">
    <source>
        <dbReference type="Proteomes" id="UP000321363"/>
    </source>
</evidence>
<evidence type="ECO:0000256" key="6">
    <source>
        <dbReference type="PROSITE-ProRule" id="PRU00284"/>
    </source>
</evidence>
<evidence type="ECO:0000256" key="2">
    <source>
        <dbReference type="ARBA" id="ARBA00022475"/>
    </source>
</evidence>
<organism evidence="10 11">
    <name type="scientific">Metabacillus litoralis</name>
    <dbReference type="NCBI Taxonomy" id="152268"/>
    <lineage>
        <taxon>Bacteria</taxon>
        <taxon>Bacillati</taxon>
        <taxon>Bacillota</taxon>
        <taxon>Bacilli</taxon>
        <taxon>Bacillales</taxon>
        <taxon>Bacillaceae</taxon>
        <taxon>Metabacillus</taxon>
    </lineage>
</organism>
<dbReference type="RefSeq" id="WP_146948987.1">
    <property type="nucleotide sequence ID" value="NZ_VOQF01000006.1"/>
</dbReference>
<protein>
    <submittedName>
        <fullName evidence="10">Methyl-accepting chemotaxis protein</fullName>
    </submittedName>
</protein>
<dbReference type="Pfam" id="PF00015">
    <property type="entry name" value="MCPsignal"/>
    <property type="match status" value="1"/>
</dbReference>
<keyword evidence="3 7" id="KW-0472">Membrane</keyword>
<dbReference type="Gene3D" id="1.10.287.950">
    <property type="entry name" value="Methyl-accepting chemotaxis protein"/>
    <property type="match status" value="1"/>
</dbReference>
<feature type="domain" description="HAMP" evidence="9">
    <location>
        <begin position="191"/>
        <end position="244"/>
    </location>
</feature>
<dbReference type="SUPFAM" id="SSF58104">
    <property type="entry name" value="Methyl-accepting chemotaxis protein (MCP) signaling domain"/>
    <property type="match status" value="1"/>
</dbReference>
<evidence type="ECO:0000256" key="5">
    <source>
        <dbReference type="ARBA" id="ARBA00029447"/>
    </source>
</evidence>
<keyword evidence="4 6" id="KW-0807">Transducer</keyword>
<evidence type="ECO:0000256" key="1">
    <source>
        <dbReference type="ARBA" id="ARBA00004236"/>
    </source>
</evidence>
<comment type="similarity">
    <text evidence="5">Belongs to the methyl-accepting chemotaxis (MCP) protein family.</text>
</comment>
<evidence type="ECO:0000313" key="10">
    <source>
        <dbReference type="EMBL" id="TXC90784.1"/>
    </source>
</evidence>
<dbReference type="SMART" id="SM00283">
    <property type="entry name" value="MA"/>
    <property type="match status" value="1"/>
</dbReference>
<comment type="subcellular location">
    <subcellularLocation>
        <location evidence="1">Cell membrane</location>
    </subcellularLocation>
</comment>
<dbReference type="InterPro" id="IPR003660">
    <property type="entry name" value="HAMP_dom"/>
</dbReference>
<dbReference type="PROSITE" id="PS50885">
    <property type="entry name" value="HAMP"/>
    <property type="match status" value="1"/>
</dbReference>
<dbReference type="InterPro" id="IPR004089">
    <property type="entry name" value="MCPsignal_dom"/>
</dbReference>
<dbReference type="AlphaFoldDB" id="A0A5C6W365"/>
<evidence type="ECO:0000256" key="7">
    <source>
        <dbReference type="SAM" id="Phobius"/>
    </source>
</evidence>
<feature type="transmembrane region" description="Helical" evidence="7">
    <location>
        <begin position="164"/>
        <end position="187"/>
    </location>
</feature>
<proteinExistence type="inferred from homology"/>
<dbReference type="Gene3D" id="6.10.340.10">
    <property type="match status" value="1"/>
</dbReference>
<evidence type="ECO:0000259" key="9">
    <source>
        <dbReference type="PROSITE" id="PS50885"/>
    </source>
</evidence>
<feature type="transmembrane region" description="Helical" evidence="7">
    <location>
        <begin position="7"/>
        <end position="30"/>
    </location>
</feature>
<dbReference type="GO" id="GO:0007165">
    <property type="term" value="P:signal transduction"/>
    <property type="evidence" value="ECO:0007669"/>
    <property type="project" value="UniProtKB-KW"/>
</dbReference>
<evidence type="ECO:0000259" key="8">
    <source>
        <dbReference type="PROSITE" id="PS50111"/>
    </source>
</evidence>
<dbReference type="EMBL" id="VOQF01000006">
    <property type="protein sequence ID" value="TXC90784.1"/>
    <property type="molecule type" value="Genomic_DNA"/>
</dbReference>
<feature type="domain" description="Methyl-accepting transducer" evidence="8">
    <location>
        <begin position="263"/>
        <end position="513"/>
    </location>
</feature>
<gene>
    <name evidence="10" type="ORF">FS935_12820</name>
</gene>
<name>A0A5C6W365_9BACI</name>
<dbReference type="Pfam" id="PF00672">
    <property type="entry name" value="HAMP"/>
    <property type="match status" value="1"/>
</dbReference>
<dbReference type="Proteomes" id="UP000321363">
    <property type="component" value="Unassembled WGS sequence"/>
</dbReference>
<dbReference type="PANTHER" id="PTHR32089">
    <property type="entry name" value="METHYL-ACCEPTING CHEMOTAXIS PROTEIN MCPB"/>
    <property type="match status" value="1"/>
</dbReference>
<dbReference type="SMART" id="SM00304">
    <property type="entry name" value="HAMP"/>
    <property type="match status" value="1"/>
</dbReference>
<dbReference type="PANTHER" id="PTHR32089:SF112">
    <property type="entry name" value="LYSOZYME-LIKE PROTEIN-RELATED"/>
    <property type="match status" value="1"/>
</dbReference>
<reference evidence="10 11" key="1">
    <citation type="journal article" date="2005" name="Int. J. Syst. Evol. Microbiol.">
        <title>Bacillus litoralis sp. nov., isolated from a tidal flat of the Yellow Sea in Korea.</title>
        <authorList>
            <person name="Yoon J.H."/>
            <person name="Oh T.K."/>
        </authorList>
    </citation>
    <scope>NUCLEOTIDE SEQUENCE [LARGE SCALE GENOMIC DNA]</scope>
    <source>
        <strain evidence="10 11">SW-211</strain>
    </source>
</reference>
<keyword evidence="2" id="KW-1003">Cell membrane</keyword>
<keyword evidence="7" id="KW-0812">Transmembrane</keyword>
<sequence>MTIKNKLLINSISVLSLAILMIAFIIYNMLSIQSSSQDQVGSLLNIKQLQGELTSTKQGLNNFSVTPTDAQKAEVLASIKETEELYSSLNKSISDENSSGALKSAVEKYEQWKGEATTALDSKNNAEAKRQSIRLSGIMNDVHLLNEYANENYTILQNNLEKKISFIIVSAIIGSILLVVLSMFFAIRMTNSITRPLKKLSLNAKQIASGNLLIEDINYKGKDELGALNKSFTSMVDQLKKLIFSIDTVSKDVEGFAKELETENKGLTDITNQVAVSTNEMAIGSQTISNDLQDAVTLIEKMEIETKQNVSSSKESVSFAIEAVSAIHSGQEAIKTQRDLIVENQKTSHTIDHATKTFANYASEIENMAQAVSGIADQTNLLALNAAIEAARAGEAGKGFAVVADEVRKLAEEATQSTKHIFEMVSKIKEGISGISDSVQKGVLIAQEQQLSMDQTTNAFGDIETKVEEMKERLTSLLEGTQNSKVFGEQVLNTIESISAVVEESAAGNEEISASTSEQLIAFEKIVGKVVTLRELTDDLNSTVGAFKLK</sequence>
<comment type="caution">
    <text evidence="10">The sequence shown here is derived from an EMBL/GenBank/DDBJ whole genome shotgun (WGS) entry which is preliminary data.</text>
</comment>
<dbReference type="GO" id="GO:0005886">
    <property type="term" value="C:plasma membrane"/>
    <property type="evidence" value="ECO:0007669"/>
    <property type="project" value="UniProtKB-SubCell"/>
</dbReference>
<dbReference type="OrthoDB" id="2450685at2"/>
<evidence type="ECO:0000256" key="4">
    <source>
        <dbReference type="ARBA" id="ARBA00023224"/>
    </source>
</evidence>
<keyword evidence="7" id="KW-1133">Transmembrane helix</keyword>
<evidence type="ECO:0000256" key="3">
    <source>
        <dbReference type="ARBA" id="ARBA00023136"/>
    </source>
</evidence>
<keyword evidence="11" id="KW-1185">Reference proteome</keyword>
<accession>A0A5C6W365</accession>